<dbReference type="Gene3D" id="3.30.70.100">
    <property type="match status" value="1"/>
</dbReference>
<evidence type="ECO:0000313" key="6">
    <source>
        <dbReference type="Proteomes" id="UP000070598"/>
    </source>
</evidence>
<dbReference type="EMBL" id="LAXD01000001">
    <property type="protein sequence ID" value="KWX00902.1"/>
    <property type="molecule type" value="Genomic_DNA"/>
</dbReference>
<evidence type="ECO:0000259" key="1">
    <source>
        <dbReference type="PROSITE" id="PS50846"/>
    </source>
</evidence>
<comment type="caution">
    <text evidence="2">The sequence shown here is derived from an EMBL/GenBank/DDBJ whole genome shotgun (WGS) entry which is preliminary data.</text>
</comment>
<dbReference type="EMBL" id="JYIK01001124">
    <property type="protein sequence ID" value="KWX03943.1"/>
    <property type="molecule type" value="Genomic_DNA"/>
</dbReference>
<protein>
    <submittedName>
        <fullName evidence="3">Heavy metal transport/detoxification protein</fullName>
    </submittedName>
    <submittedName>
        <fullName evidence="2">Heavy metal transporter</fullName>
    </submittedName>
</protein>
<dbReference type="STRING" id="1469144.LI90_1930"/>
<reference evidence="2 7" key="2">
    <citation type="submission" date="2015-02" db="EMBL/GenBank/DDBJ databases">
        <title>Physiological reanalysis, assessment of diazotrophy, and genome sequences of multiple isolates of Streptomyces thermoautotrophicus.</title>
        <authorList>
            <person name="MacKellar D.C."/>
            <person name="Lieber L."/>
            <person name="Norman J."/>
            <person name="Bolger A."/>
            <person name="Tobin C."/>
            <person name="Murray J.W."/>
            <person name="Prell J."/>
        </authorList>
    </citation>
    <scope>NUCLEOTIDE SEQUENCE [LARGE SCALE GENOMIC DNA]</scope>
    <source>
        <strain evidence="2 7">UBT1</strain>
    </source>
</reference>
<dbReference type="EMBL" id="JYIJ01000019">
    <property type="protein sequence ID" value="KWW97676.1"/>
    <property type="molecule type" value="Genomic_DNA"/>
</dbReference>
<sequence>MTRLHFIVTGMHCTSCGLLIDDAVEELPGVIRSTTDVRTGRTTVDLDTTNPPSEQDIIAAIAQAGYTATPALSADTTPAHP</sequence>
<dbReference type="InterPro" id="IPR006121">
    <property type="entry name" value="HMA_dom"/>
</dbReference>
<dbReference type="PROSITE" id="PS50846">
    <property type="entry name" value="HMA_2"/>
    <property type="match status" value="1"/>
</dbReference>
<evidence type="ECO:0000313" key="2">
    <source>
        <dbReference type="EMBL" id="KWW97676.1"/>
    </source>
</evidence>
<evidence type="ECO:0000313" key="7">
    <source>
        <dbReference type="Proteomes" id="UP000070659"/>
    </source>
</evidence>
<keyword evidence="5" id="KW-1185">Reference proteome</keyword>
<dbReference type="SUPFAM" id="SSF55008">
    <property type="entry name" value="HMA, heavy metal-associated domain"/>
    <property type="match status" value="1"/>
</dbReference>
<dbReference type="AlphaFoldDB" id="A0A132MIL0"/>
<dbReference type="Proteomes" id="UP000070188">
    <property type="component" value="Unassembled WGS sequence"/>
</dbReference>
<accession>A0A132MIL0</accession>
<proteinExistence type="predicted"/>
<reference evidence="5" key="3">
    <citation type="submission" date="2015-04" db="EMBL/GenBank/DDBJ databases">
        <title>Physiological reanalysis, assessment of diazotrophy, and genome sequences of multiple isolates of Streptomyces thermoautotrophicus.</title>
        <authorList>
            <person name="MacKellar D.C."/>
            <person name="Lieber L."/>
            <person name="Norman J."/>
            <person name="Bolger A."/>
            <person name="Tobin C."/>
            <person name="Murray J.W."/>
            <person name="Chang R."/>
            <person name="Ford T."/>
            <person name="Nguyen P.Q."/>
            <person name="Woodward J."/>
            <person name="Permingeat H."/>
            <person name="Joshi N.S."/>
            <person name="Silver P.A."/>
            <person name="Usadel B."/>
            <person name="Rutherford A.W."/>
            <person name="Friesen M."/>
            <person name="Prell J."/>
        </authorList>
    </citation>
    <scope>NUCLEOTIDE SEQUENCE [LARGE SCALE GENOMIC DNA]</scope>
    <source>
        <strain evidence="5">H1</strain>
    </source>
</reference>
<reference evidence="6" key="1">
    <citation type="submission" date="2015-02" db="EMBL/GenBank/DDBJ databases">
        <title>Physiological reanalysis, assessment of diazotrophy, and genome sequences of multiple isolates of Streptomyces thermoautotrophicus.</title>
        <authorList>
            <person name="MacKellar D.C."/>
            <person name="Lieber L."/>
            <person name="Norman J."/>
            <person name="Bolger A."/>
            <person name="Tobin C."/>
            <person name="Murray J.W."/>
            <person name="Friesen M."/>
            <person name="Prell J."/>
        </authorList>
    </citation>
    <scope>NUCLEOTIDE SEQUENCE [LARGE SCALE GENOMIC DNA]</scope>
    <source>
        <strain evidence="6">UBT1</strain>
    </source>
</reference>
<dbReference type="Proteomes" id="UP000070598">
    <property type="component" value="Unassembled WGS sequence"/>
</dbReference>
<name>A0A132MIL0_9ACTN</name>
<dbReference type="InterPro" id="IPR036163">
    <property type="entry name" value="HMA_dom_sf"/>
</dbReference>
<dbReference type="Proteomes" id="UP000070659">
    <property type="component" value="Unassembled WGS sequence"/>
</dbReference>
<dbReference type="RefSeq" id="WP_066886846.1">
    <property type="nucleotide sequence ID" value="NZ_JYIJ01000019.1"/>
</dbReference>
<organism evidence="2 7">
    <name type="scientific">Carbonactinospora thermoautotrophica</name>
    <dbReference type="NCBI Taxonomy" id="1469144"/>
    <lineage>
        <taxon>Bacteria</taxon>
        <taxon>Bacillati</taxon>
        <taxon>Actinomycetota</taxon>
        <taxon>Actinomycetes</taxon>
        <taxon>Kitasatosporales</taxon>
        <taxon>Carbonactinosporaceae</taxon>
        <taxon>Carbonactinospora</taxon>
    </lineage>
</organism>
<dbReference type="GO" id="GO:0046872">
    <property type="term" value="F:metal ion binding"/>
    <property type="evidence" value="ECO:0007669"/>
    <property type="project" value="InterPro"/>
</dbReference>
<feature type="domain" description="HMA" evidence="1">
    <location>
        <begin position="2"/>
        <end position="69"/>
    </location>
</feature>
<dbReference type="PATRIC" id="fig|1469144.10.peg.2089"/>
<evidence type="ECO:0000313" key="4">
    <source>
        <dbReference type="EMBL" id="KWX03943.1"/>
    </source>
</evidence>
<gene>
    <name evidence="3" type="ORF">LI90_1930</name>
    <name evidence="2" type="ORF">TH66_19275</name>
    <name evidence="4" type="ORF">TR74_24495</name>
</gene>
<evidence type="ECO:0000313" key="3">
    <source>
        <dbReference type="EMBL" id="KWX00902.1"/>
    </source>
</evidence>
<evidence type="ECO:0000313" key="5">
    <source>
        <dbReference type="Proteomes" id="UP000070188"/>
    </source>
</evidence>
<reference evidence="3" key="4">
    <citation type="submission" date="2015-04" db="EMBL/GenBank/DDBJ databases">
        <title>Physiological reanalysis, assessment of diazotrophy, and genome sequences of multiple isolates of Streptomyces thermoautotrophicus.</title>
        <authorList>
            <person name="MacKellar D.C."/>
            <person name="Lieber L."/>
            <person name="Norman J."/>
            <person name="Bolger A."/>
            <person name="Tobin C."/>
            <person name="Murray J.W."/>
            <person name="Woodward J."/>
            <person name="Friesen M."/>
            <person name="Prell J."/>
        </authorList>
    </citation>
    <scope>NUCLEOTIDE SEQUENCE [LARGE SCALE GENOMIC DNA]</scope>
    <source>
        <strain evidence="3">H1</strain>
    </source>
</reference>
<dbReference type="CDD" id="cd00371">
    <property type="entry name" value="HMA"/>
    <property type="match status" value="1"/>
</dbReference>
<dbReference type="OrthoDB" id="9813965at2"/>
<dbReference type="Pfam" id="PF00403">
    <property type="entry name" value="HMA"/>
    <property type="match status" value="1"/>
</dbReference>